<name>A0ABZ2UW48_9CYAN</name>
<accession>A0ABZ2UW48</accession>
<keyword evidence="1" id="KW-0489">Methyltransferase</keyword>
<keyword evidence="1" id="KW-0808">Transferase</keyword>
<reference evidence="1 2" key="1">
    <citation type="submission" date="2024-04" db="EMBL/GenBank/DDBJ databases">
        <title>Okeanomitos corallinicola gen. &amp; sp. nov. (Nostocales, Cyanobacteria), a new toxic marine heterocyst-forming cyanobacterium from a coral reef.</title>
        <authorList>
            <person name="Li H."/>
            <person name="Li R."/>
            <person name="Kang J."/>
            <person name="Hii K.S."/>
            <person name="Mohamed H.F."/>
            <person name="Xu X."/>
            <person name="Luo Z."/>
        </authorList>
    </citation>
    <scope>NUCLEOTIDE SEQUENCE [LARGE SCALE GENOMIC DNA]</scope>
    <source>
        <strain evidence="1 2">TIOX110</strain>
    </source>
</reference>
<dbReference type="Proteomes" id="UP001483337">
    <property type="component" value="Chromosome"/>
</dbReference>
<dbReference type="InterPro" id="IPR029063">
    <property type="entry name" value="SAM-dependent_MTases_sf"/>
</dbReference>
<evidence type="ECO:0000313" key="2">
    <source>
        <dbReference type="Proteomes" id="UP001483337"/>
    </source>
</evidence>
<organism evidence="1 2">
    <name type="scientific">Okeanomitos corallinicola TIOX110</name>
    <dbReference type="NCBI Taxonomy" id="3133117"/>
    <lineage>
        <taxon>Bacteria</taxon>
        <taxon>Bacillati</taxon>
        <taxon>Cyanobacteriota</taxon>
        <taxon>Cyanophyceae</taxon>
        <taxon>Nostocales</taxon>
        <taxon>Aphanizomenonaceae</taxon>
        <taxon>Okeanomitos</taxon>
    </lineage>
</organism>
<dbReference type="SUPFAM" id="SSF53335">
    <property type="entry name" value="S-adenosyl-L-methionine-dependent methyltransferases"/>
    <property type="match status" value="1"/>
</dbReference>
<dbReference type="GO" id="GO:0032259">
    <property type="term" value="P:methylation"/>
    <property type="evidence" value="ECO:0007669"/>
    <property type="project" value="UniProtKB-KW"/>
</dbReference>
<dbReference type="Gene3D" id="3.40.50.150">
    <property type="entry name" value="Vaccinia Virus protein VP39"/>
    <property type="match status" value="1"/>
</dbReference>
<dbReference type="RefSeq" id="WP_353932514.1">
    <property type="nucleotide sequence ID" value="NZ_CP150886.1"/>
</dbReference>
<proteinExistence type="predicted"/>
<dbReference type="EMBL" id="CP150886">
    <property type="protein sequence ID" value="WZB89616.1"/>
    <property type="molecule type" value="Genomic_DNA"/>
</dbReference>
<evidence type="ECO:0000313" key="1">
    <source>
        <dbReference type="EMBL" id="WZB89616.1"/>
    </source>
</evidence>
<gene>
    <name evidence="1" type="ORF">WJM97_07980</name>
</gene>
<keyword evidence="2" id="KW-1185">Reference proteome</keyword>
<sequence length="222" mass="25733">METNLVYLNYWQRKDLLKSGVPKFPVLRWWSTSELCEVEKVIFSKFKDRDTLLDVGAGDLKIMEKFQKAGYSGQYHTQDIGEEFSYNYQNLDVIDHQYDAILCLDVIEHLQLPEGLALIHKMVNLLSPNGVLILQTPNARCVRSPLISDMTHLHCYNLPDLWTYLTSMGLKVEGYRVAFERENTNLIQRGLELINKYIITRILGLDYADNIVIVAYKSKIIQ</sequence>
<dbReference type="Pfam" id="PF13489">
    <property type="entry name" value="Methyltransf_23"/>
    <property type="match status" value="1"/>
</dbReference>
<dbReference type="GO" id="GO:0008168">
    <property type="term" value="F:methyltransferase activity"/>
    <property type="evidence" value="ECO:0007669"/>
    <property type="project" value="UniProtKB-KW"/>
</dbReference>
<protein>
    <submittedName>
        <fullName evidence="1">Methyltransferase domain-containing protein</fullName>
    </submittedName>
</protein>